<proteinExistence type="predicted"/>
<evidence type="ECO:0000256" key="1">
    <source>
        <dbReference type="SAM" id="MobiDB-lite"/>
    </source>
</evidence>
<evidence type="ECO:0008006" key="5">
    <source>
        <dbReference type="Google" id="ProtNLM"/>
    </source>
</evidence>
<sequence length="198" mass="21399">MFNKIKTTSLLIGVLSVAAPVSAEIFIVNTPNPNIGGAAAQGSQQQQAGQLQMPQVSLSNVDPNRIKLLQSYKYAERAPVVNGHQRNLQMMSMQIAGWMQHGAAEQSVAKARELLKQTDSEIQQSMAALEPGLELPELQQLYNAEQQNARTVRDLSKKLEKVRITARMGSSVPGNSAQPAVSVQQDIATEPASAPQSQ</sequence>
<dbReference type="STRING" id="493.BWD07_10970"/>
<dbReference type="EMBL" id="LR134313">
    <property type="protein sequence ID" value="VEF01115.1"/>
    <property type="molecule type" value="Genomic_DNA"/>
</dbReference>
<name>A0A448D802_9NEIS</name>
<dbReference type="Proteomes" id="UP000279284">
    <property type="component" value="Chromosome"/>
</dbReference>
<dbReference type="RefSeq" id="WP_085417452.1">
    <property type="nucleotide sequence ID" value="NZ_CAUJPY010000005.1"/>
</dbReference>
<feature type="compositionally biased region" description="Polar residues" evidence="1">
    <location>
        <begin position="172"/>
        <end position="187"/>
    </location>
</feature>
<gene>
    <name evidence="3" type="ORF">NCTC10296_01198</name>
</gene>
<evidence type="ECO:0000313" key="4">
    <source>
        <dbReference type="Proteomes" id="UP000279284"/>
    </source>
</evidence>
<keyword evidence="2" id="KW-0732">Signal</keyword>
<dbReference type="KEGG" id="nci:NCTC10296_01198"/>
<accession>A0A448D802</accession>
<dbReference type="OrthoDB" id="8606579at2"/>
<keyword evidence="4" id="KW-1185">Reference proteome</keyword>
<dbReference type="AlphaFoldDB" id="A0A448D802"/>
<evidence type="ECO:0000256" key="2">
    <source>
        <dbReference type="SAM" id="SignalP"/>
    </source>
</evidence>
<feature type="region of interest" description="Disordered" evidence="1">
    <location>
        <begin position="166"/>
        <end position="198"/>
    </location>
</feature>
<feature type="chain" id="PRO_5019338180" description="Periplasmic protein" evidence="2">
    <location>
        <begin position="24"/>
        <end position="198"/>
    </location>
</feature>
<feature type="signal peptide" evidence="2">
    <location>
        <begin position="1"/>
        <end position="23"/>
    </location>
</feature>
<protein>
    <recommendedName>
        <fullName evidence="5">Periplasmic protein</fullName>
    </recommendedName>
</protein>
<reference evidence="3 4" key="1">
    <citation type="submission" date="2018-12" db="EMBL/GenBank/DDBJ databases">
        <authorList>
            <consortium name="Pathogen Informatics"/>
        </authorList>
    </citation>
    <scope>NUCLEOTIDE SEQUENCE [LARGE SCALE GENOMIC DNA]</scope>
    <source>
        <strain evidence="3 4">NCTC10296</strain>
    </source>
</reference>
<organism evidence="3 4">
    <name type="scientific">Neisseria canis</name>
    <dbReference type="NCBI Taxonomy" id="493"/>
    <lineage>
        <taxon>Bacteria</taxon>
        <taxon>Pseudomonadati</taxon>
        <taxon>Pseudomonadota</taxon>
        <taxon>Betaproteobacteria</taxon>
        <taxon>Neisseriales</taxon>
        <taxon>Neisseriaceae</taxon>
        <taxon>Neisseria</taxon>
    </lineage>
</organism>
<evidence type="ECO:0000313" key="3">
    <source>
        <dbReference type="EMBL" id="VEF01115.1"/>
    </source>
</evidence>